<feature type="transmembrane region" description="Helical" evidence="2">
    <location>
        <begin position="85"/>
        <end position="104"/>
    </location>
</feature>
<evidence type="ECO:0000256" key="2">
    <source>
        <dbReference type="SAM" id="Phobius"/>
    </source>
</evidence>
<feature type="region of interest" description="Disordered" evidence="1">
    <location>
        <begin position="138"/>
        <end position="224"/>
    </location>
</feature>
<proteinExistence type="predicted"/>
<protein>
    <recommendedName>
        <fullName evidence="5">SdpI/YhfL protein family protein</fullName>
    </recommendedName>
</protein>
<evidence type="ECO:0000256" key="1">
    <source>
        <dbReference type="SAM" id="MobiDB-lite"/>
    </source>
</evidence>
<dbReference type="EMBL" id="BAAAZP010000169">
    <property type="protein sequence ID" value="GAA3702452.1"/>
    <property type="molecule type" value="Genomic_DNA"/>
</dbReference>
<gene>
    <name evidence="3" type="ORF">GCM10022224_080320</name>
</gene>
<evidence type="ECO:0008006" key="5">
    <source>
        <dbReference type="Google" id="ProtNLM"/>
    </source>
</evidence>
<sequence>MSGRALVAVLAGLPGQDPAPPSVWSVWSVSQGGSVFTEGLFWLVGAVLLAGALALGVRAGHAGINPRALWRNERDLRRPGRICRRYARILLAAVLLTAACAVGAALVVLVVGVGLLAGAGALVWYWLRVGADRAEPPASAADRRILGQPDPYPHLREPAHDLPDDLPSEAPREVPGGASGGVAGLEGRPETFGQTGPGPAWPACASPRRRPGGVVVVVTRNPKE</sequence>
<name>A0ABP7DCI0_9ACTN</name>
<keyword evidence="2" id="KW-0812">Transmembrane</keyword>
<keyword evidence="2" id="KW-0472">Membrane</keyword>
<comment type="caution">
    <text evidence="3">The sequence shown here is derived from an EMBL/GenBank/DDBJ whole genome shotgun (WGS) entry which is preliminary data.</text>
</comment>
<reference evidence="4" key="1">
    <citation type="journal article" date="2019" name="Int. J. Syst. Evol. Microbiol.">
        <title>The Global Catalogue of Microorganisms (GCM) 10K type strain sequencing project: providing services to taxonomists for standard genome sequencing and annotation.</title>
        <authorList>
            <consortium name="The Broad Institute Genomics Platform"/>
            <consortium name="The Broad Institute Genome Sequencing Center for Infectious Disease"/>
            <person name="Wu L."/>
            <person name="Ma J."/>
        </authorList>
    </citation>
    <scope>NUCLEOTIDE SEQUENCE [LARGE SCALE GENOMIC DNA]</scope>
    <source>
        <strain evidence="4">JCM 16904</strain>
    </source>
</reference>
<dbReference type="Proteomes" id="UP001500902">
    <property type="component" value="Unassembled WGS sequence"/>
</dbReference>
<organism evidence="3 4">
    <name type="scientific">Nonomuraea antimicrobica</name>
    <dbReference type="NCBI Taxonomy" id="561173"/>
    <lineage>
        <taxon>Bacteria</taxon>
        <taxon>Bacillati</taxon>
        <taxon>Actinomycetota</taxon>
        <taxon>Actinomycetes</taxon>
        <taxon>Streptosporangiales</taxon>
        <taxon>Streptosporangiaceae</taxon>
        <taxon>Nonomuraea</taxon>
    </lineage>
</organism>
<evidence type="ECO:0000313" key="3">
    <source>
        <dbReference type="EMBL" id="GAA3702452.1"/>
    </source>
</evidence>
<keyword evidence="4" id="KW-1185">Reference proteome</keyword>
<feature type="compositionally biased region" description="Basic and acidic residues" evidence="1">
    <location>
        <begin position="153"/>
        <end position="163"/>
    </location>
</feature>
<keyword evidence="2" id="KW-1133">Transmembrane helix</keyword>
<accession>A0ABP7DCI0</accession>
<feature type="transmembrane region" description="Helical" evidence="2">
    <location>
        <begin position="41"/>
        <end position="64"/>
    </location>
</feature>
<evidence type="ECO:0000313" key="4">
    <source>
        <dbReference type="Proteomes" id="UP001500902"/>
    </source>
</evidence>